<evidence type="ECO:0000256" key="6">
    <source>
        <dbReference type="ARBA" id="ARBA00022475"/>
    </source>
</evidence>
<evidence type="ECO:0000256" key="3">
    <source>
        <dbReference type="ARBA" id="ARBA00007316"/>
    </source>
</evidence>
<proteinExistence type="inferred from homology"/>
<dbReference type="Proteomes" id="UP000298173">
    <property type="component" value="Unassembled WGS sequence"/>
</dbReference>
<feature type="domain" description="AAA" evidence="20">
    <location>
        <begin position="275"/>
        <end position="398"/>
    </location>
</feature>
<evidence type="ECO:0000259" key="20">
    <source>
        <dbReference type="Pfam" id="PF13614"/>
    </source>
</evidence>
<comment type="similarity">
    <text evidence="4">Belongs to the etk/wzc family.</text>
</comment>
<dbReference type="InterPro" id="IPR050445">
    <property type="entry name" value="Bact_polysacc_biosynth/exp"/>
</dbReference>
<dbReference type="RefSeq" id="WP_134503478.1">
    <property type="nucleotide sequence ID" value="NZ_SOEY01000023.1"/>
</dbReference>
<keyword evidence="10" id="KW-0547">Nucleotide-binding</keyword>
<keyword evidence="22" id="KW-1185">Reference proteome</keyword>
<feature type="region of interest" description="Disordered" evidence="17">
    <location>
        <begin position="459"/>
        <end position="490"/>
    </location>
</feature>
<dbReference type="FunFam" id="3.40.50.300:FF:000527">
    <property type="entry name" value="Tyrosine-protein kinase etk"/>
    <property type="match status" value="1"/>
</dbReference>
<evidence type="ECO:0000256" key="4">
    <source>
        <dbReference type="ARBA" id="ARBA00008883"/>
    </source>
</evidence>
<sequence length="490" mass="50542">MELRDYLRILRTSWVLIVLLCLAGVGAASAYSLAVTAQFSATARVIVSTQGSGSTADLAQGSSFTVARVKTYSELASTPIVLLPVIASLKLGGSPEALASRVSASAPLGTSIIDITVIDTDPTRAADIANAVSQQLSSVVEEIETPDLEGAASPVRLSPAQEATVPLTPESPNVALNIALGALVGLALGVGIAVLRHTLNTRIRTERDVQQLSDLPILGGIVFDKKSAERPLVMHDDPRSPRAESFRTLRTNLQYLDVGRVDRGFVITSSIQSEGKSTTGANLAIALADAGARVLLVDADLRRPKVADYMGIEGAVGLTDVLIGRAELDDVIQPWGRGALFVLPAGQEPPNPSELLGSTRMSALVADFNAAFDVVLYDSPPLLPVTDAAILATAVGGTIVVVAAGRTHRGQLTGALAALRQVGAHVSGLVLTMLPTSGPDAVGSGYGGYGYGGYGYAQDSSSGGHAPAVPVEAPASVPAAARSRGIRARR</sequence>
<dbReference type="OrthoDB" id="9812433at2"/>
<evidence type="ECO:0000256" key="5">
    <source>
        <dbReference type="ARBA" id="ARBA00011903"/>
    </source>
</evidence>
<organism evidence="21 22">
    <name type="scientific">Cryobacterium glaciale</name>
    <dbReference type="NCBI Taxonomy" id="1259145"/>
    <lineage>
        <taxon>Bacteria</taxon>
        <taxon>Bacillati</taxon>
        <taxon>Actinomycetota</taxon>
        <taxon>Actinomycetes</taxon>
        <taxon>Micrococcales</taxon>
        <taxon>Microbacteriaceae</taxon>
        <taxon>Cryobacterium</taxon>
    </lineage>
</organism>
<evidence type="ECO:0000256" key="11">
    <source>
        <dbReference type="ARBA" id="ARBA00022777"/>
    </source>
</evidence>
<dbReference type="GO" id="GO:0005886">
    <property type="term" value="C:plasma membrane"/>
    <property type="evidence" value="ECO:0007669"/>
    <property type="project" value="UniProtKB-SubCell"/>
</dbReference>
<protein>
    <recommendedName>
        <fullName evidence="5">non-specific protein-tyrosine kinase</fullName>
        <ecNumber evidence="5">2.7.10.2</ecNumber>
    </recommendedName>
</protein>
<evidence type="ECO:0000313" key="21">
    <source>
        <dbReference type="EMBL" id="TFB71827.1"/>
    </source>
</evidence>
<feature type="compositionally biased region" description="Low complexity" evidence="17">
    <location>
        <begin position="459"/>
        <end position="483"/>
    </location>
</feature>
<accession>A0A4R8UWF3</accession>
<keyword evidence="13 18" id="KW-1133">Transmembrane helix</keyword>
<evidence type="ECO:0000256" key="9">
    <source>
        <dbReference type="ARBA" id="ARBA00022692"/>
    </source>
</evidence>
<keyword evidence="11 21" id="KW-0418">Kinase</keyword>
<evidence type="ECO:0000256" key="8">
    <source>
        <dbReference type="ARBA" id="ARBA00022679"/>
    </source>
</evidence>
<comment type="subcellular location">
    <subcellularLocation>
        <location evidence="1">Cell inner membrane</location>
        <topology evidence="1">Multi-pass membrane protein</topology>
    </subcellularLocation>
</comment>
<evidence type="ECO:0000256" key="13">
    <source>
        <dbReference type="ARBA" id="ARBA00022989"/>
    </source>
</evidence>
<dbReference type="GO" id="GO:0005524">
    <property type="term" value="F:ATP binding"/>
    <property type="evidence" value="ECO:0007669"/>
    <property type="project" value="UniProtKB-KW"/>
</dbReference>
<evidence type="ECO:0000256" key="7">
    <source>
        <dbReference type="ARBA" id="ARBA00022519"/>
    </source>
</evidence>
<keyword evidence="14 18" id="KW-0472">Membrane</keyword>
<dbReference type="Pfam" id="PF02706">
    <property type="entry name" value="Wzz"/>
    <property type="match status" value="1"/>
</dbReference>
<keyword evidence="9 18" id="KW-0812">Transmembrane</keyword>
<comment type="similarity">
    <text evidence="3">Belongs to the CpsD/CapB family.</text>
</comment>
<keyword evidence="8 21" id="KW-0808">Transferase</keyword>
<dbReference type="InterPro" id="IPR003856">
    <property type="entry name" value="LPS_length_determ_N"/>
</dbReference>
<keyword evidence="6" id="KW-1003">Cell membrane</keyword>
<evidence type="ECO:0000256" key="15">
    <source>
        <dbReference type="ARBA" id="ARBA00023137"/>
    </source>
</evidence>
<keyword evidence="7" id="KW-0997">Cell inner membrane</keyword>
<evidence type="ECO:0000313" key="22">
    <source>
        <dbReference type="Proteomes" id="UP000298173"/>
    </source>
</evidence>
<dbReference type="PANTHER" id="PTHR32309">
    <property type="entry name" value="TYROSINE-PROTEIN KINASE"/>
    <property type="match status" value="1"/>
</dbReference>
<dbReference type="AlphaFoldDB" id="A0A4R8UWF3"/>
<dbReference type="SUPFAM" id="SSF52540">
    <property type="entry name" value="P-loop containing nucleoside triphosphate hydrolases"/>
    <property type="match status" value="1"/>
</dbReference>
<comment type="catalytic activity">
    <reaction evidence="16">
        <text>L-tyrosyl-[protein] + ATP = O-phospho-L-tyrosyl-[protein] + ADP + H(+)</text>
        <dbReference type="Rhea" id="RHEA:10596"/>
        <dbReference type="Rhea" id="RHEA-COMP:10136"/>
        <dbReference type="Rhea" id="RHEA-COMP:20101"/>
        <dbReference type="ChEBI" id="CHEBI:15378"/>
        <dbReference type="ChEBI" id="CHEBI:30616"/>
        <dbReference type="ChEBI" id="CHEBI:46858"/>
        <dbReference type="ChEBI" id="CHEBI:61978"/>
        <dbReference type="ChEBI" id="CHEBI:456216"/>
        <dbReference type="EC" id="2.7.10.2"/>
    </reaction>
</comment>
<evidence type="ECO:0000256" key="16">
    <source>
        <dbReference type="ARBA" id="ARBA00051245"/>
    </source>
</evidence>
<name>A0A4R8UWF3_9MICO</name>
<dbReference type="EC" id="2.7.10.2" evidence="5"/>
<dbReference type="CDD" id="cd05387">
    <property type="entry name" value="BY-kinase"/>
    <property type="match status" value="1"/>
</dbReference>
<evidence type="ECO:0000256" key="12">
    <source>
        <dbReference type="ARBA" id="ARBA00022840"/>
    </source>
</evidence>
<evidence type="ECO:0000256" key="18">
    <source>
        <dbReference type="SAM" id="Phobius"/>
    </source>
</evidence>
<dbReference type="Pfam" id="PF13614">
    <property type="entry name" value="AAA_31"/>
    <property type="match status" value="1"/>
</dbReference>
<feature type="transmembrane region" description="Helical" evidence="18">
    <location>
        <begin position="174"/>
        <end position="195"/>
    </location>
</feature>
<dbReference type="GO" id="GO:0004715">
    <property type="term" value="F:non-membrane spanning protein tyrosine kinase activity"/>
    <property type="evidence" value="ECO:0007669"/>
    <property type="project" value="UniProtKB-EC"/>
</dbReference>
<dbReference type="NCBIfam" id="TIGR01007">
    <property type="entry name" value="eps_fam"/>
    <property type="match status" value="1"/>
</dbReference>
<evidence type="ECO:0000256" key="14">
    <source>
        <dbReference type="ARBA" id="ARBA00023136"/>
    </source>
</evidence>
<comment type="similarity">
    <text evidence="2">Belongs to the CpsC/CapA family.</text>
</comment>
<evidence type="ECO:0000259" key="19">
    <source>
        <dbReference type="Pfam" id="PF02706"/>
    </source>
</evidence>
<keyword evidence="12" id="KW-0067">ATP-binding</keyword>
<evidence type="ECO:0000256" key="10">
    <source>
        <dbReference type="ARBA" id="ARBA00022741"/>
    </source>
</evidence>
<dbReference type="InterPro" id="IPR005702">
    <property type="entry name" value="Wzc-like_C"/>
</dbReference>
<evidence type="ECO:0000256" key="17">
    <source>
        <dbReference type="SAM" id="MobiDB-lite"/>
    </source>
</evidence>
<dbReference type="InterPro" id="IPR027417">
    <property type="entry name" value="P-loop_NTPase"/>
</dbReference>
<evidence type="ECO:0000256" key="2">
    <source>
        <dbReference type="ARBA" id="ARBA00006683"/>
    </source>
</evidence>
<reference evidence="21 22" key="1">
    <citation type="submission" date="2019-03" db="EMBL/GenBank/DDBJ databases">
        <title>Genomics of glacier-inhabiting Cryobacterium strains.</title>
        <authorList>
            <person name="Liu Q."/>
            <person name="Xin Y.-H."/>
        </authorList>
    </citation>
    <scope>NUCLEOTIDE SEQUENCE [LARGE SCALE GENOMIC DNA]</scope>
    <source>
        <strain evidence="21 22">HLT2-23</strain>
    </source>
</reference>
<feature type="domain" description="Polysaccharide chain length determinant N-terminal" evidence="19">
    <location>
        <begin position="2"/>
        <end position="84"/>
    </location>
</feature>
<dbReference type="PANTHER" id="PTHR32309:SF13">
    <property type="entry name" value="FERRIC ENTEROBACTIN TRANSPORT PROTEIN FEPE"/>
    <property type="match status" value="1"/>
</dbReference>
<keyword evidence="15" id="KW-0829">Tyrosine-protein kinase</keyword>
<dbReference type="EMBL" id="SOEY01000023">
    <property type="protein sequence ID" value="TFB71827.1"/>
    <property type="molecule type" value="Genomic_DNA"/>
</dbReference>
<dbReference type="GO" id="GO:0042802">
    <property type="term" value="F:identical protein binding"/>
    <property type="evidence" value="ECO:0007669"/>
    <property type="project" value="UniProtKB-ARBA"/>
</dbReference>
<comment type="caution">
    <text evidence="21">The sequence shown here is derived from an EMBL/GenBank/DDBJ whole genome shotgun (WGS) entry which is preliminary data.</text>
</comment>
<gene>
    <name evidence="21" type="ORF">E3O06_11220</name>
</gene>
<dbReference type="Gene3D" id="3.40.50.300">
    <property type="entry name" value="P-loop containing nucleotide triphosphate hydrolases"/>
    <property type="match status" value="1"/>
</dbReference>
<dbReference type="InterPro" id="IPR025669">
    <property type="entry name" value="AAA_dom"/>
</dbReference>
<evidence type="ECO:0000256" key="1">
    <source>
        <dbReference type="ARBA" id="ARBA00004429"/>
    </source>
</evidence>